<keyword evidence="2" id="KW-1185">Reference proteome</keyword>
<name>A0A822Z6S2_NELNU</name>
<dbReference type="Proteomes" id="UP000607653">
    <property type="component" value="Unassembled WGS sequence"/>
</dbReference>
<sequence>MKMSKMPPKHKALPIREFLHFYFSIIFIFLAVADPFTCHYYCTSHRWLLYIFFLRHFRKIGRIYMATVLELVTVPRPGFRMALSLSPMASLVTTSLNIGKVYSLPEFKGLRIQSHPLRRTSALVSMRNTWISR</sequence>
<dbReference type="AlphaFoldDB" id="A0A822Z6S2"/>
<evidence type="ECO:0000313" key="2">
    <source>
        <dbReference type="Proteomes" id="UP000607653"/>
    </source>
</evidence>
<proteinExistence type="predicted"/>
<protein>
    <submittedName>
        <fullName evidence="1">Uncharacterized protein</fullName>
    </submittedName>
</protein>
<accession>A0A822Z6S2</accession>
<organism evidence="1 2">
    <name type="scientific">Nelumbo nucifera</name>
    <name type="common">Sacred lotus</name>
    <dbReference type="NCBI Taxonomy" id="4432"/>
    <lineage>
        <taxon>Eukaryota</taxon>
        <taxon>Viridiplantae</taxon>
        <taxon>Streptophyta</taxon>
        <taxon>Embryophyta</taxon>
        <taxon>Tracheophyta</taxon>
        <taxon>Spermatophyta</taxon>
        <taxon>Magnoliopsida</taxon>
        <taxon>Proteales</taxon>
        <taxon>Nelumbonaceae</taxon>
        <taxon>Nelumbo</taxon>
    </lineage>
</organism>
<evidence type="ECO:0000313" key="1">
    <source>
        <dbReference type="EMBL" id="DAD42054.1"/>
    </source>
</evidence>
<dbReference type="EMBL" id="DUZY01000006">
    <property type="protein sequence ID" value="DAD42054.1"/>
    <property type="molecule type" value="Genomic_DNA"/>
</dbReference>
<comment type="caution">
    <text evidence="1">The sequence shown here is derived from an EMBL/GenBank/DDBJ whole genome shotgun (WGS) entry which is preliminary data.</text>
</comment>
<reference evidence="1 2" key="1">
    <citation type="journal article" date="2020" name="Mol. Biol. Evol.">
        <title>Distinct Expression and Methylation Patterns for Genes with Different Fates following a Single Whole-Genome Duplication in Flowering Plants.</title>
        <authorList>
            <person name="Shi T."/>
            <person name="Rahmani R.S."/>
            <person name="Gugger P.F."/>
            <person name="Wang M."/>
            <person name="Li H."/>
            <person name="Zhang Y."/>
            <person name="Li Z."/>
            <person name="Wang Q."/>
            <person name="Van de Peer Y."/>
            <person name="Marchal K."/>
            <person name="Chen J."/>
        </authorList>
    </citation>
    <scope>NUCLEOTIDE SEQUENCE [LARGE SCALE GENOMIC DNA]</scope>
    <source>
        <tissue evidence="1">Leaf</tissue>
    </source>
</reference>
<gene>
    <name evidence="1" type="ORF">HUJ06_000284</name>
</gene>